<comment type="subcellular location">
    <subcellularLocation>
        <location evidence="1">Cell membrane</location>
        <topology evidence="1">Multi-pass membrane protein</topology>
    </subcellularLocation>
</comment>
<feature type="transmembrane region" description="Helical" evidence="6">
    <location>
        <begin position="233"/>
        <end position="254"/>
    </location>
</feature>
<evidence type="ECO:0000313" key="9">
    <source>
        <dbReference type="Proteomes" id="UP000441389"/>
    </source>
</evidence>
<feature type="transmembrane region" description="Helical" evidence="6">
    <location>
        <begin position="12"/>
        <end position="31"/>
    </location>
</feature>
<dbReference type="EMBL" id="WQMS01000014">
    <property type="protein sequence ID" value="MVO78791.1"/>
    <property type="molecule type" value="Genomic_DNA"/>
</dbReference>
<feature type="transmembrane region" description="Helical" evidence="6">
    <location>
        <begin position="118"/>
        <end position="136"/>
    </location>
</feature>
<evidence type="ECO:0000256" key="1">
    <source>
        <dbReference type="ARBA" id="ARBA00004651"/>
    </source>
</evidence>
<dbReference type="GO" id="GO:0005886">
    <property type="term" value="C:plasma membrane"/>
    <property type="evidence" value="ECO:0007669"/>
    <property type="project" value="UniProtKB-SubCell"/>
</dbReference>
<name>A0A6I4J7A5_9SPHN</name>
<gene>
    <name evidence="8" type="primary">copD</name>
    <name evidence="8" type="ORF">GON01_12710</name>
</gene>
<feature type="transmembrane region" description="Helical" evidence="6">
    <location>
        <begin position="156"/>
        <end position="177"/>
    </location>
</feature>
<dbReference type="InterPro" id="IPR047689">
    <property type="entry name" value="CopD"/>
</dbReference>
<dbReference type="GO" id="GO:0006825">
    <property type="term" value="P:copper ion transport"/>
    <property type="evidence" value="ECO:0007669"/>
    <property type="project" value="InterPro"/>
</dbReference>
<accession>A0A6I4J7A5</accession>
<evidence type="ECO:0000256" key="2">
    <source>
        <dbReference type="ARBA" id="ARBA00022475"/>
    </source>
</evidence>
<feature type="transmembrane region" description="Helical" evidence="6">
    <location>
        <begin position="85"/>
        <end position="111"/>
    </location>
</feature>
<keyword evidence="5 6" id="KW-0472">Membrane</keyword>
<organism evidence="8 9">
    <name type="scientific">Sphingomonas horti</name>
    <dbReference type="NCBI Taxonomy" id="2682842"/>
    <lineage>
        <taxon>Bacteria</taxon>
        <taxon>Pseudomonadati</taxon>
        <taxon>Pseudomonadota</taxon>
        <taxon>Alphaproteobacteria</taxon>
        <taxon>Sphingomonadales</taxon>
        <taxon>Sphingomonadaceae</taxon>
        <taxon>Sphingomonas</taxon>
    </lineage>
</organism>
<dbReference type="AlphaFoldDB" id="A0A6I4J7A5"/>
<evidence type="ECO:0000256" key="3">
    <source>
        <dbReference type="ARBA" id="ARBA00022692"/>
    </source>
</evidence>
<dbReference type="PANTHER" id="PTHR34820">
    <property type="entry name" value="INNER MEMBRANE PROTEIN YEBZ"/>
    <property type="match status" value="1"/>
</dbReference>
<feature type="transmembrane region" description="Helical" evidence="6">
    <location>
        <begin position="283"/>
        <end position="302"/>
    </location>
</feature>
<sequence>MADTPMIMLRFALYADLALVFGVPLFGLYALRAPERRRLVAPLWPWAAGAALLGALLSALGVAMLAASMAGVSLAEVDRASIDAILWQTSIGSAAILRICALIAAALLAPLIGRFPKLGLSAVAFGGGVALSLLAWTGHGAMDEGTAGWIHLAADIVHLLAAGAWIGAILGLALLLVGPRVRFDDAHLLLSHHALEGFAMTGTIVVTLLVLTGIVNSWILVGPDRVLALPASLYGQLLIAKLVVFSAMLGLAAANRFCLTPRLAGQLGGARHGTAVGALRRSLLIEVTLGFVILAIVAWLGMVEPPAS</sequence>
<dbReference type="InterPro" id="IPR032694">
    <property type="entry name" value="CopC/D"/>
</dbReference>
<dbReference type="RefSeq" id="WP_157027748.1">
    <property type="nucleotide sequence ID" value="NZ_WQMS01000014.1"/>
</dbReference>
<feature type="transmembrane region" description="Helical" evidence="6">
    <location>
        <begin position="198"/>
        <end position="221"/>
    </location>
</feature>
<evidence type="ECO:0000256" key="5">
    <source>
        <dbReference type="ARBA" id="ARBA00023136"/>
    </source>
</evidence>
<keyword evidence="4 6" id="KW-1133">Transmembrane helix</keyword>
<feature type="domain" description="Copper resistance protein D" evidence="7">
    <location>
        <begin position="193"/>
        <end position="300"/>
    </location>
</feature>
<dbReference type="PANTHER" id="PTHR34820:SF4">
    <property type="entry name" value="INNER MEMBRANE PROTEIN YEBZ"/>
    <property type="match status" value="1"/>
</dbReference>
<comment type="caution">
    <text evidence="8">The sequence shown here is derived from an EMBL/GenBank/DDBJ whole genome shotgun (WGS) entry which is preliminary data.</text>
</comment>
<dbReference type="InterPro" id="IPR008457">
    <property type="entry name" value="Cu-R_CopD_dom"/>
</dbReference>
<keyword evidence="2" id="KW-1003">Cell membrane</keyword>
<proteinExistence type="predicted"/>
<evidence type="ECO:0000256" key="6">
    <source>
        <dbReference type="SAM" id="Phobius"/>
    </source>
</evidence>
<protein>
    <submittedName>
        <fullName evidence="8">Copper homeostasis membrane protein CopD</fullName>
    </submittedName>
</protein>
<dbReference type="NCBIfam" id="NF033808">
    <property type="entry name" value="copper_CopD"/>
    <property type="match status" value="1"/>
</dbReference>
<dbReference type="Proteomes" id="UP000441389">
    <property type="component" value="Unassembled WGS sequence"/>
</dbReference>
<feature type="transmembrane region" description="Helical" evidence="6">
    <location>
        <begin position="43"/>
        <end position="65"/>
    </location>
</feature>
<keyword evidence="3 6" id="KW-0812">Transmembrane</keyword>
<evidence type="ECO:0000313" key="8">
    <source>
        <dbReference type="EMBL" id="MVO78791.1"/>
    </source>
</evidence>
<keyword evidence="9" id="KW-1185">Reference proteome</keyword>
<reference evidence="8 9" key="1">
    <citation type="submission" date="2019-12" db="EMBL/GenBank/DDBJ databases">
        <authorList>
            <person name="Huq M.A."/>
        </authorList>
    </citation>
    <scope>NUCLEOTIDE SEQUENCE [LARGE SCALE GENOMIC DNA]</scope>
    <source>
        <strain evidence="8 9">MAH-20</strain>
    </source>
</reference>
<dbReference type="Pfam" id="PF05425">
    <property type="entry name" value="CopD"/>
    <property type="match status" value="1"/>
</dbReference>
<evidence type="ECO:0000256" key="4">
    <source>
        <dbReference type="ARBA" id="ARBA00022989"/>
    </source>
</evidence>
<evidence type="ECO:0000259" key="7">
    <source>
        <dbReference type="Pfam" id="PF05425"/>
    </source>
</evidence>